<dbReference type="GO" id="GO:0005737">
    <property type="term" value="C:cytoplasm"/>
    <property type="evidence" value="ECO:0007669"/>
    <property type="project" value="UniProtKB-SubCell"/>
</dbReference>
<feature type="region of interest" description="Disordered" evidence="10">
    <location>
        <begin position="276"/>
        <end position="319"/>
    </location>
</feature>
<feature type="compositionally biased region" description="Acidic residues" evidence="10">
    <location>
        <begin position="155"/>
        <end position="165"/>
    </location>
</feature>
<keyword evidence="13" id="KW-1185">Reference proteome</keyword>
<evidence type="ECO:0000256" key="5">
    <source>
        <dbReference type="ARBA" id="ARBA00022737"/>
    </source>
</evidence>
<proteinExistence type="inferred from homology"/>
<evidence type="ECO:0000256" key="6">
    <source>
        <dbReference type="ARBA" id="ARBA00022771"/>
    </source>
</evidence>
<dbReference type="PANTHER" id="PTHR13182">
    <property type="entry name" value="ZINC FINGER PROTEIN 622"/>
    <property type="match status" value="1"/>
</dbReference>
<dbReference type="Proteomes" id="UP000509510">
    <property type="component" value="Chromosome III"/>
</dbReference>
<evidence type="ECO:0000256" key="7">
    <source>
        <dbReference type="ARBA" id="ARBA00022833"/>
    </source>
</evidence>
<reference evidence="13" key="1">
    <citation type="submission" date="2020-06" db="EMBL/GenBank/DDBJ databases">
        <title>A chromosome-scale genome assembly of Talaromyces rugulosus W13939.</title>
        <authorList>
            <person name="Wang B."/>
            <person name="Guo L."/>
            <person name="Ye K."/>
            <person name="Wang L."/>
        </authorList>
    </citation>
    <scope>NUCLEOTIDE SEQUENCE [LARGE SCALE GENOMIC DNA]</scope>
    <source>
        <strain evidence="13">W13939</strain>
    </source>
</reference>
<dbReference type="InterPro" id="IPR040025">
    <property type="entry name" value="Znf622/Rei1/Reh1"/>
</dbReference>
<feature type="compositionally biased region" description="Acidic residues" evidence="10">
    <location>
        <begin position="295"/>
        <end position="305"/>
    </location>
</feature>
<dbReference type="InterPro" id="IPR022755">
    <property type="entry name" value="Znf_C2H2_jaz"/>
</dbReference>
<dbReference type="InterPro" id="IPR013087">
    <property type="entry name" value="Znf_C2H2_type"/>
</dbReference>
<dbReference type="KEGG" id="trg:TRUGW13939_05722"/>
<feature type="region of interest" description="Disordered" evidence="10">
    <location>
        <begin position="134"/>
        <end position="165"/>
    </location>
</feature>
<dbReference type="InterPro" id="IPR036236">
    <property type="entry name" value="Znf_C2H2_sf"/>
</dbReference>
<accession>A0A7H8QXD7</accession>
<dbReference type="GO" id="GO:0030687">
    <property type="term" value="C:preribosome, large subunit precursor"/>
    <property type="evidence" value="ECO:0007669"/>
    <property type="project" value="TreeGrafter"/>
</dbReference>
<dbReference type="Pfam" id="PF12756">
    <property type="entry name" value="zf-C2H2_2"/>
    <property type="match status" value="1"/>
</dbReference>
<evidence type="ECO:0000256" key="8">
    <source>
        <dbReference type="ARBA" id="ARBA00034126"/>
    </source>
</evidence>
<dbReference type="GO" id="GO:0003676">
    <property type="term" value="F:nucleic acid binding"/>
    <property type="evidence" value="ECO:0007669"/>
    <property type="project" value="InterPro"/>
</dbReference>
<dbReference type="PANTHER" id="PTHR13182:SF8">
    <property type="entry name" value="CYTOPLASMIC 60S SUBUNIT BIOGENESIS FACTOR ZNF622"/>
    <property type="match status" value="1"/>
</dbReference>
<dbReference type="GO" id="GO:0008270">
    <property type="term" value="F:zinc ion binding"/>
    <property type="evidence" value="ECO:0007669"/>
    <property type="project" value="UniProtKB-KW"/>
</dbReference>
<evidence type="ECO:0000313" key="13">
    <source>
        <dbReference type="Proteomes" id="UP000509510"/>
    </source>
</evidence>
<sequence length="447" mass="49932">MASVGDSLPYTCNSCLVAFRSSDAQRDHMRRDWHLYNVKRRVASLPPVSQEIFSEKVLTARETSSAAAAKASFEKTCDACQKTFYSENSYQNHTKSSKHKSREHSLKKRGLADDTSSVLSSTFSLGEPINKSVAGETEPAVSNVTNGLKNATIQEEVEKEDEDMEKEDGAEYSTTSCLFCSDIAADANSNVDHMFKTHGMFVPEKDYLVDLDGLIRYLHAKIAENHECINCHAIRSTAAGIRTHMRDKGHCMIAFESDEEQVEIGQFYDFRSTYSDDEDEEMTDGAGGVPVTSSDADEAGWETDDSSVASDGESKAYRGAQPVYQTDYELHLPSGRSVGHRSLAKYYRQNLHNYPSAEERSARQLAIENGELEEEENPKNGRNQHRALTSRANGGMGMIGATDTQKMDALASERRERTRAQRSEKNYLAKINRQANSQKHFRDPLLQ</sequence>
<comment type="similarity">
    <text evidence="8">Belongs to the REI1 family.</text>
</comment>
<dbReference type="PROSITE" id="PS50157">
    <property type="entry name" value="ZINC_FINGER_C2H2_2"/>
    <property type="match status" value="1"/>
</dbReference>
<gene>
    <name evidence="12" type="ORF">TRUGW13939_05722</name>
</gene>
<dbReference type="Pfam" id="PF12171">
    <property type="entry name" value="zf-C2H2_jaz"/>
    <property type="match status" value="1"/>
</dbReference>
<dbReference type="SMART" id="SM00451">
    <property type="entry name" value="ZnF_U1"/>
    <property type="match status" value="2"/>
</dbReference>
<dbReference type="GeneID" id="55993219"/>
<feature type="compositionally biased region" description="Basic and acidic residues" evidence="10">
    <location>
        <begin position="411"/>
        <end position="427"/>
    </location>
</feature>
<dbReference type="PROSITE" id="PS00028">
    <property type="entry name" value="ZINC_FINGER_C2H2_1"/>
    <property type="match status" value="2"/>
</dbReference>
<comment type="subcellular location">
    <subcellularLocation>
        <location evidence="1">Cytoplasm</location>
    </subcellularLocation>
</comment>
<keyword evidence="3" id="KW-0690">Ribosome biogenesis</keyword>
<organism evidence="12 13">
    <name type="scientific">Talaromyces rugulosus</name>
    <name type="common">Penicillium rugulosum</name>
    <dbReference type="NCBI Taxonomy" id="121627"/>
    <lineage>
        <taxon>Eukaryota</taxon>
        <taxon>Fungi</taxon>
        <taxon>Dikarya</taxon>
        <taxon>Ascomycota</taxon>
        <taxon>Pezizomycotina</taxon>
        <taxon>Eurotiomycetes</taxon>
        <taxon>Eurotiomycetidae</taxon>
        <taxon>Eurotiales</taxon>
        <taxon>Trichocomaceae</taxon>
        <taxon>Talaromyces</taxon>
        <taxon>Talaromyces sect. Islandici</taxon>
    </lineage>
</organism>
<feature type="region of interest" description="Disordered" evidence="10">
    <location>
        <begin position="391"/>
        <end position="447"/>
    </location>
</feature>
<keyword evidence="6 9" id="KW-0863">Zinc-finger</keyword>
<feature type="compositionally biased region" description="Basic residues" evidence="10">
    <location>
        <begin position="95"/>
        <end position="109"/>
    </location>
</feature>
<dbReference type="RefSeq" id="XP_035344775.1">
    <property type="nucleotide sequence ID" value="XM_035488882.1"/>
</dbReference>
<keyword evidence="4" id="KW-0479">Metal-binding</keyword>
<dbReference type="Gene3D" id="3.30.160.60">
    <property type="entry name" value="Classic Zinc Finger"/>
    <property type="match status" value="1"/>
</dbReference>
<evidence type="ECO:0000256" key="10">
    <source>
        <dbReference type="SAM" id="MobiDB-lite"/>
    </source>
</evidence>
<evidence type="ECO:0000256" key="4">
    <source>
        <dbReference type="ARBA" id="ARBA00022723"/>
    </source>
</evidence>
<dbReference type="OrthoDB" id="19329at2759"/>
<dbReference type="EMBL" id="CP055900">
    <property type="protein sequence ID" value="QKX58597.1"/>
    <property type="molecule type" value="Genomic_DNA"/>
</dbReference>
<evidence type="ECO:0000313" key="12">
    <source>
        <dbReference type="EMBL" id="QKX58597.1"/>
    </source>
</evidence>
<feature type="compositionally biased region" description="Polar residues" evidence="10">
    <location>
        <begin position="140"/>
        <end position="153"/>
    </location>
</feature>
<feature type="region of interest" description="Disordered" evidence="10">
    <location>
        <begin position="91"/>
        <end position="113"/>
    </location>
</feature>
<keyword evidence="2" id="KW-0963">Cytoplasm</keyword>
<evidence type="ECO:0000256" key="1">
    <source>
        <dbReference type="ARBA" id="ARBA00004496"/>
    </source>
</evidence>
<name>A0A7H8QXD7_TALRU</name>
<evidence type="ECO:0000256" key="3">
    <source>
        <dbReference type="ARBA" id="ARBA00022517"/>
    </source>
</evidence>
<protein>
    <recommendedName>
        <fullName evidence="11">C2H2-type domain-containing protein</fullName>
    </recommendedName>
</protein>
<keyword evidence="7" id="KW-0862">Zinc</keyword>
<dbReference type="SUPFAM" id="SSF57667">
    <property type="entry name" value="beta-beta-alpha zinc fingers"/>
    <property type="match status" value="2"/>
</dbReference>
<evidence type="ECO:0000256" key="9">
    <source>
        <dbReference type="PROSITE-ProRule" id="PRU00042"/>
    </source>
</evidence>
<dbReference type="InterPro" id="IPR003604">
    <property type="entry name" value="Matrin/U1-like-C_Znf_C2H2"/>
</dbReference>
<keyword evidence="5" id="KW-0677">Repeat</keyword>
<dbReference type="SMART" id="SM00355">
    <property type="entry name" value="ZnF_C2H2"/>
    <property type="match status" value="4"/>
</dbReference>
<dbReference type="AlphaFoldDB" id="A0A7H8QXD7"/>
<evidence type="ECO:0000259" key="11">
    <source>
        <dbReference type="PROSITE" id="PS50157"/>
    </source>
</evidence>
<dbReference type="GO" id="GO:0042273">
    <property type="term" value="P:ribosomal large subunit biogenesis"/>
    <property type="evidence" value="ECO:0007669"/>
    <property type="project" value="TreeGrafter"/>
</dbReference>
<dbReference type="InterPro" id="IPR041661">
    <property type="entry name" value="ZN622/Rei1/Reh1_Znf-C2H2"/>
</dbReference>
<evidence type="ECO:0000256" key="2">
    <source>
        <dbReference type="ARBA" id="ARBA00022490"/>
    </source>
</evidence>
<feature type="domain" description="C2H2-type" evidence="11">
    <location>
        <begin position="75"/>
        <end position="104"/>
    </location>
</feature>